<evidence type="ECO:0000313" key="2">
    <source>
        <dbReference type="EMBL" id="GAA0667770.1"/>
    </source>
</evidence>
<sequence length="107" mass="12271">MLTSYQRKLLRDSNFRRFAVESLLVMLVAVAVFQLLIAPELRSLFPELFPRSIEKGTGREPPETRLGWFQLTALVGIYVPFFYYRLRHTDLGAAVRAVGPDGTERLN</sequence>
<feature type="transmembrane region" description="Helical" evidence="1">
    <location>
        <begin position="67"/>
        <end position="86"/>
    </location>
</feature>
<dbReference type="EMBL" id="BAAADV010000001">
    <property type="protein sequence ID" value="GAA0667770.1"/>
    <property type="molecule type" value="Genomic_DNA"/>
</dbReference>
<dbReference type="Proteomes" id="UP001500420">
    <property type="component" value="Unassembled WGS sequence"/>
</dbReference>
<evidence type="ECO:0000313" key="3">
    <source>
        <dbReference type="Proteomes" id="UP001500420"/>
    </source>
</evidence>
<keyword evidence="3" id="KW-1185">Reference proteome</keyword>
<dbReference type="AlphaFoldDB" id="A0AAV3T7Q1"/>
<keyword evidence="1" id="KW-0472">Membrane</keyword>
<proteinExistence type="predicted"/>
<keyword evidence="1" id="KW-1133">Transmembrane helix</keyword>
<gene>
    <name evidence="2" type="ORF">GCM10009020_11760</name>
</gene>
<evidence type="ECO:0000256" key="1">
    <source>
        <dbReference type="SAM" id="Phobius"/>
    </source>
</evidence>
<protein>
    <submittedName>
        <fullName evidence="2">Uncharacterized protein</fullName>
    </submittedName>
</protein>
<organism evidence="2 3">
    <name type="scientific">Natronoarchaeum mannanilyticum</name>
    <dbReference type="NCBI Taxonomy" id="926360"/>
    <lineage>
        <taxon>Archaea</taxon>
        <taxon>Methanobacteriati</taxon>
        <taxon>Methanobacteriota</taxon>
        <taxon>Stenosarchaea group</taxon>
        <taxon>Halobacteria</taxon>
        <taxon>Halobacteriales</taxon>
        <taxon>Natronoarchaeaceae</taxon>
    </lineage>
</organism>
<keyword evidence="1" id="KW-0812">Transmembrane</keyword>
<name>A0AAV3T7Q1_9EURY</name>
<comment type="caution">
    <text evidence="2">The sequence shown here is derived from an EMBL/GenBank/DDBJ whole genome shotgun (WGS) entry which is preliminary data.</text>
</comment>
<reference evidence="2 3" key="1">
    <citation type="journal article" date="2019" name="Int. J. Syst. Evol. Microbiol.">
        <title>The Global Catalogue of Microorganisms (GCM) 10K type strain sequencing project: providing services to taxonomists for standard genome sequencing and annotation.</title>
        <authorList>
            <consortium name="The Broad Institute Genomics Platform"/>
            <consortium name="The Broad Institute Genome Sequencing Center for Infectious Disease"/>
            <person name="Wu L."/>
            <person name="Ma J."/>
        </authorList>
    </citation>
    <scope>NUCLEOTIDE SEQUENCE [LARGE SCALE GENOMIC DNA]</scope>
    <source>
        <strain evidence="2 3">JCM 16328</strain>
    </source>
</reference>
<feature type="transmembrane region" description="Helical" evidence="1">
    <location>
        <begin position="20"/>
        <end position="38"/>
    </location>
</feature>
<dbReference type="RefSeq" id="WP_343772983.1">
    <property type="nucleotide sequence ID" value="NZ_BAAADV010000001.1"/>
</dbReference>
<accession>A0AAV3T7Q1</accession>